<feature type="region of interest" description="Disordered" evidence="1">
    <location>
        <begin position="534"/>
        <end position="553"/>
    </location>
</feature>
<feature type="region of interest" description="Disordered" evidence="1">
    <location>
        <begin position="394"/>
        <end position="458"/>
    </location>
</feature>
<proteinExistence type="predicted"/>
<feature type="compositionally biased region" description="Basic and acidic residues" evidence="1">
    <location>
        <begin position="164"/>
        <end position="186"/>
    </location>
</feature>
<reference evidence="3 4" key="1">
    <citation type="journal article" date="2023" name="Elife">
        <title>Identification of key yeast species and microbe-microbe interactions impacting larval growth of Drosophila in the wild.</title>
        <authorList>
            <person name="Mure A."/>
            <person name="Sugiura Y."/>
            <person name="Maeda R."/>
            <person name="Honda K."/>
            <person name="Sakurai N."/>
            <person name="Takahashi Y."/>
            <person name="Watada M."/>
            <person name="Katoh T."/>
            <person name="Gotoh A."/>
            <person name="Gotoh Y."/>
            <person name="Taniguchi I."/>
            <person name="Nakamura K."/>
            <person name="Hayashi T."/>
            <person name="Katayama T."/>
            <person name="Uemura T."/>
            <person name="Hattori Y."/>
        </authorList>
    </citation>
    <scope>NUCLEOTIDE SEQUENCE [LARGE SCALE GENOMIC DNA]</scope>
    <source>
        <strain evidence="3 4">PK-24</strain>
    </source>
</reference>
<accession>A0AAV5RAT1</accession>
<feature type="compositionally biased region" description="Polar residues" evidence="1">
    <location>
        <begin position="297"/>
        <end position="313"/>
    </location>
</feature>
<evidence type="ECO:0000259" key="2">
    <source>
        <dbReference type="Pfam" id="PF12927"/>
    </source>
</evidence>
<evidence type="ECO:0000313" key="4">
    <source>
        <dbReference type="Proteomes" id="UP001378960"/>
    </source>
</evidence>
<feature type="region of interest" description="Disordered" evidence="1">
    <location>
        <begin position="164"/>
        <end position="239"/>
    </location>
</feature>
<sequence>MDQELAAIDGILHNLAGIQYFYEQEYQHLETFHKLMIGVQSETIKRELANESTIFQTETSKELDEIVKKLNALKSKITCIKTDIQSRTESKQKLITLFNSLKNIESITGGTSTKIEPSTKVKEEKLDELPIMDIREELDDDDQIIKSELKPYSSAESELKKLIEEKSKQAPKQIEKKEVKNNKTTKDDDDDNDNNDDGNYVVSESSFRFLNKKEPTKSIETKKGTKEESNKEIKNEVNNGVKNKVKKEIKKKVKNANKNEIKNEAKNEAKNEPQSVEQKDEFRPFMIREEIDEDGNTIKSSVSRIPQMENQNTNNKIEELKEGAEDEEIDDDQLEELFEDMGFQIPNDLQEGSSKDADKDIAEVEEINVEIPETLSVEKNDLFTLELIADELNNITEENYDFKDDYGDMDDYELPDIQNGEYSHDDDEEEEEEEYDDEDDEDDEVDDEDVQKRTLSNMFGTKGQNLFAQKISELRNKKVGNNVPDIKKTETIEQATIISSSSSKTKKSVSFNNTVDIKQVPDIWDDLRKSNIENEKKSQANTSGSIFKRQINKPVENEITEDSDDDDVSTNVMNDIVERQITDTTTSTIPPNINAFKTFDPISLRKQLDEGMSEVDKGSFIKLGGKKTPSKFKLARAAEMGKKFQETHIPKETREQLQSIVSRKKELKTNLKSLIPPGTKSVGNKIETPKDTNPLPVNPSLLDEDYEIVRNDITENLFDDDDEDNQEKEFQSSNVIVEDEIRGDEEVVSKDTAEKGDNDFFPKYEKDDVKTESNKIVETTMDYKTLGDDMDTMAKAYVLGLYDDDLATVGEVIEELDDFEKHNEIVKEIEDSKLHERVSEINKLQESNGKIEEILEDNNPMVVSDIVEHDMDEILAANAIPDDRLDIELNDDTLTTQVALDYTKMRSNMIHKYKGGFKETEKEKEFVRPEGSQRVSRFKAARLGI</sequence>
<dbReference type="EMBL" id="BTGB01000009">
    <property type="protein sequence ID" value="GMM48669.1"/>
    <property type="molecule type" value="Genomic_DNA"/>
</dbReference>
<organism evidence="3 4">
    <name type="scientific">Pichia kluyveri</name>
    <name type="common">Yeast</name>
    <dbReference type="NCBI Taxonomy" id="36015"/>
    <lineage>
        <taxon>Eukaryota</taxon>
        <taxon>Fungi</taxon>
        <taxon>Dikarya</taxon>
        <taxon>Ascomycota</taxon>
        <taxon>Saccharomycotina</taxon>
        <taxon>Pichiomycetes</taxon>
        <taxon>Pichiales</taxon>
        <taxon>Pichiaceae</taxon>
        <taxon>Pichia</taxon>
    </lineage>
</organism>
<feature type="compositionally biased region" description="Acidic residues" evidence="1">
    <location>
        <begin position="187"/>
        <end position="196"/>
    </location>
</feature>
<evidence type="ECO:0000256" key="1">
    <source>
        <dbReference type="SAM" id="MobiDB-lite"/>
    </source>
</evidence>
<dbReference type="InterPro" id="IPR024325">
    <property type="entry name" value="DUF3835"/>
</dbReference>
<keyword evidence="4" id="KW-1185">Reference proteome</keyword>
<feature type="compositionally biased region" description="Acidic residues" evidence="1">
    <location>
        <begin position="424"/>
        <end position="449"/>
    </location>
</feature>
<feature type="compositionally biased region" description="Basic and acidic residues" evidence="1">
    <location>
        <begin position="211"/>
        <end position="235"/>
    </location>
</feature>
<name>A0AAV5RAT1_PICKL</name>
<dbReference type="AlphaFoldDB" id="A0AAV5RAT1"/>
<feature type="domain" description="DUF3835" evidence="2">
    <location>
        <begin position="863"/>
        <end position="943"/>
    </location>
</feature>
<feature type="region of interest" description="Disordered" evidence="1">
    <location>
        <begin position="254"/>
        <end position="313"/>
    </location>
</feature>
<comment type="caution">
    <text evidence="3">The sequence shown here is derived from an EMBL/GenBank/DDBJ whole genome shotgun (WGS) entry which is preliminary data.</text>
</comment>
<protein>
    <submittedName>
        <fullName evidence="3">Bud27 protein</fullName>
    </submittedName>
</protein>
<gene>
    <name evidence="3" type="ORF">DAPK24_052670</name>
</gene>
<dbReference type="Pfam" id="PF12927">
    <property type="entry name" value="DUF3835"/>
    <property type="match status" value="1"/>
</dbReference>
<evidence type="ECO:0000313" key="3">
    <source>
        <dbReference type="EMBL" id="GMM48669.1"/>
    </source>
</evidence>
<feature type="region of interest" description="Disordered" evidence="1">
    <location>
        <begin position="673"/>
        <end position="697"/>
    </location>
</feature>
<dbReference type="Proteomes" id="UP001378960">
    <property type="component" value="Unassembled WGS sequence"/>
</dbReference>
<feature type="compositionally biased region" description="Basic and acidic residues" evidence="1">
    <location>
        <begin position="257"/>
        <end position="289"/>
    </location>
</feature>